<gene>
    <name evidence="1" type="ORF">psyc5s11_36690</name>
</gene>
<organism evidence="1 2">
    <name type="scientific">Clostridium gelidum</name>
    <dbReference type="NCBI Taxonomy" id="704125"/>
    <lineage>
        <taxon>Bacteria</taxon>
        <taxon>Bacillati</taxon>
        <taxon>Bacillota</taxon>
        <taxon>Clostridia</taxon>
        <taxon>Eubacteriales</taxon>
        <taxon>Clostridiaceae</taxon>
        <taxon>Clostridium</taxon>
    </lineage>
</organism>
<protein>
    <submittedName>
        <fullName evidence="1">Uncharacterized protein</fullName>
    </submittedName>
</protein>
<accession>A0ABN6IZS6</accession>
<name>A0ABN6IZS6_9CLOT</name>
<dbReference type="Proteomes" id="UP000824633">
    <property type="component" value="Chromosome"/>
</dbReference>
<sequence length="61" mass="7392">MNKDFYIMESKNLAITVSYLLQEPFYIFDNKFDSTKKVYSFKDNDKFRKILTLVRNVKNNN</sequence>
<dbReference type="EMBL" id="AP024849">
    <property type="protein sequence ID" value="BCZ47602.1"/>
    <property type="molecule type" value="Genomic_DNA"/>
</dbReference>
<evidence type="ECO:0000313" key="2">
    <source>
        <dbReference type="Proteomes" id="UP000824633"/>
    </source>
</evidence>
<keyword evidence="2" id="KW-1185">Reference proteome</keyword>
<reference evidence="2" key="1">
    <citation type="submission" date="2021-07" db="EMBL/GenBank/DDBJ databases">
        <title>Complete genome sequencing of a Clostridium isolate.</title>
        <authorList>
            <person name="Ueki A."/>
            <person name="Tonouchi A."/>
        </authorList>
    </citation>
    <scope>NUCLEOTIDE SEQUENCE [LARGE SCALE GENOMIC DNA]</scope>
    <source>
        <strain evidence="2">C5S11</strain>
    </source>
</reference>
<evidence type="ECO:0000313" key="1">
    <source>
        <dbReference type="EMBL" id="BCZ47602.1"/>
    </source>
</evidence>
<proteinExistence type="predicted"/>